<dbReference type="PANTHER" id="PTHR36984:SF1">
    <property type="entry name" value="CRISPR-ASSOCIATED ENDORIBONUCLEASE CAS6 1"/>
    <property type="match status" value="1"/>
</dbReference>
<dbReference type="NCBIfam" id="TIGR01877">
    <property type="entry name" value="cas_cas6"/>
    <property type="match status" value="1"/>
</dbReference>
<evidence type="ECO:0000256" key="1">
    <source>
        <dbReference type="ARBA" id="ARBA00005937"/>
    </source>
</evidence>
<dbReference type="KEGG" id="thm:CL1_1952"/>
<dbReference type="EMBL" id="CP003651">
    <property type="protein sequence ID" value="AFL96147.1"/>
    <property type="molecule type" value="Genomic_DNA"/>
</dbReference>
<name>I3ZWR3_THECF</name>
<dbReference type="GO" id="GO:0016788">
    <property type="term" value="F:hydrolase activity, acting on ester bonds"/>
    <property type="evidence" value="ECO:0007669"/>
    <property type="project" value="InterPro"/>
</dbReference>
<evidence type="ECO:0000256" key="2">
    <source>
        <dbReference type="ARBA" id="ARBA00022884"/>
    </source>
</evidence>
<evidence type="ECO:0000256" key="3">
    <source>
        <dbReference type="ARBA" id="ARBA00023118"/>
    </source>
</evidence>
<feature type="domain" description="CRISPR associated protein Cas6 C-terminal" evidence="4">
    <location>
        <begin position="111"/>
        <end position="236"/>
    </location>
</feature>
<dbReference type="InterPro" id="IPR049435">
    <property type="entry name" value="Cas_Cas6_C"/>
</dbReference>
<reference evidence="5 6" key="1">
    <citation type="journal article" date="2012" name="J. Bacteriol.">
        <title>Complete Genome Sequence of the Hyperthermophilic Archaeon Thermococcus sp. Strain CL1, Isolated from a Paralvinella sp. Polychaete Worm Collected from a Hydrothermal Vent.</title>
        <authorList>
            <person name="Jung J.H."/>
            <person name="Holden J.F."/>
            <person name="Seo D.H."/>
            <person name="Park K.H."/>
            <person name="Shin H."/>
            <person name="Ryu S."/>
            <person name="Lee J.H."/>
            <person name="Park C.S."/>
        </authorList>
    </citation>
    <scope>NUCLEOTIDE SEQUENCE [LARGE SCALE GENOMIC DNA]</scope>
    <source>
        <strain evidence="6">DSM 27260 / KACC 17922 / CL1</strain>
    </source>
</reference>
<keyword evidence="3" id="KW-0051">Antiviral defense</keyword>
<dbReference type="PANTHER" id="PTHR36984">
    <property type="entry name" value="CRISPR-ASSOCIATED ENDORIBONUCLEASE CAS6 1"/>
    <property type="match status" value="1"/>
</dbReference>
<dbReference type="CDD" id="cd21140">
    <property type="entry name" value="Cas6_I-like"/>
    <property type="match status" value="1"/>
</dbReference>
<evidence type="ECO:0000313" key="6">
    <source>
        <dbReference type="Proteomes" id="UP000006064"/>
    </source>
</evidence>
<comment type="similarity">
    <text evidence="1">Belongs to the CRISPR-associated protein Cas6/Cse3/CasE family.</text>
</comment>
<dbReference type="GO" id="GO:0051607">
    <property type="term" value="P:defense response to virus"/>
    <property type="evidence" value="ECO:0007669"/>
    <property type="project" value="UniProtKB-KW"/>
</dbReference>
<dbReference type="Gene3D" id="3.30.70.1900">
    <property type="match status" value="1"/>
</dbReference>
<dbReference type="InterPro" id="IPR010156">
    <property type="entry name" value="CRISPR-assoc_prot_Cas6"/>
</dbReference>
<dbReference type="GO" id="GO:0003723">
    <property type="term" value="F:RNA binding"/>
    <property type="evidence" value="ECO:0007669"/>
    <property type="project" value="UniProtKB-KW"/>
</dbReference>
<accession>I3ZWR3</accession>
<dbReference type="Gene3D" id="3.30.70.1890">
    <property type="match status" value="1"/>
</dbReference>
<dbReference type="OrthoDB" id="43942at2157"/>
<dbReference type="HOGENOM" id="CLU_089858_1_0_2"/>
<dbReference type="InterPro" id="IPR045747">
    <property type="entry name" value="CRISPR-assoc_prot_Cas6_N_sf"/>
</dbReference>
<organism evidence="5 6">
    <name type="scientific">Thermococcus cleftensis (strain DSM 27260 / KACC 17922 / CL1)</name>
    <dbReference type="NCBI Taxonomy" id="163003"/>
    <lineage>
        <taxon>Archaea</taxon>
        <taxon>Methanobacteriati</taxon>
        <taxon>Methanobacteriota</taxon>
        <taxon>Thermococci</taxon>
        <taxon>Thermococcales</taxon>
        <taxon>Thermococcaceae</taxon>
        <taxon>Thermococcus</taxon>
    </lineage>
</organism>
<proteinExistence type="inferred from homology"/>
<dbReference type="Proteomes" id="UP000006064">
    <property type="component" value="Chromosome"/>
</dbReference>
<sequence length="242" mass="28017">MRIKLDLEPEESFPFYAVGKHTVQAMIYTHLNGTDYSDLHDRKGFKFFTFSDIYPSGPFEPGKRKSLIISSPDEGLIETLYEKLLPDEKLYLGRHALKIVSLKKFRLRPRKAFITGSPVVLSAPGDGRFFTFHHHNSLAYFVERLTELAVRKYEAFTGEDFELDGPLFTRMIPRVRRKGWLDIYVRVNIRGRYFDVPGTTWEYLEAPLNESNRDFYAFTMDAGIGELNSLGFGFLNPLKKKP</sequence>
<evidence type="ECO:0000313" key="5">
    <source>
        <dbReference type="EMBL" id="AFL96147.1"/>
    </source>
</evidence>
<evidence type="ECO:0000259" key="4">
    <source>
        <dbReference type="Pfam" id="PF01881"/>
    </source>
</evidence>
<dbReference type="STRING" id="163003.CL1_1952"/>
<gene>
    <name evidence="5" type="ORF">CL1_1952</name>
</gene>
<dbReference type="AlphaFoldDB" id="I3ZWR3"/>
<keyword evidence="2" id="KW-0694">RNA-binding</keyword>
<keyword evidence="6" id="KW-1185">Reference proteome</keyword>
<protein>
    <submittedName>
        <fullName evidence="5">CRISPR-associated Cas6 family protein 3</fullName>
    </submittedName>
</protein>
<dbReference type="Pfam" id="PF01881">
    <property type="entry name" value="Cas_Cas6_C"/>
    <property type="match status" value="1"/>
</dbReference>